<evidence type="ECO:0000256" key="2">
    <source>
        <dbReference type="ARBA" id="ARBA00004586"/>
    </source>
</evidence>
<dbReference type="SUPFAM" id="SSF64005">
    <property type="entry name" value="Undecaprenyl diphosphate synthase"/>
    <property type="match status" value="1"/>
</dbReference>
<organism evidence="13 14">
    <name type="scientific">Schistosoma haematobium</name>
    <name type="common">Blood fluke</name>
    <dbReference type="NCBI Taxonomy" id="6185"/>
    <lineage>
        <taxon>Eukaryota</taxon>
        <taxon>Metazoa</taxon>
        <taxon>Spiralia</taxon>
        <taxon>Lophotrochozoa</taxon>
        <taxon>Platyhelminthes</taxon>
        <taxon>Trematoda</taxon>
        <taxon>Digenea</taxon>
        <taxon>Strigeidida</taxon>
        <taxon>Schistosomatoidea</taxon>
        <taxon>Schistosomatidae</taxon>
        <taxon>Schistosoma</taxon>
    </lineage>
</organism>
<comment type="cofactor">
    <cofactor evidence="1">
        <name>Mg(2+)</name>
        <dbReference type="ChEBI" id="CHEBI:18420"/>
    </cofactor>
</comment>
<protein>
    <recommendedName>
        <fullName evidence="5">ditrans,polycis-polyprenyl diphosphate synthase [(2E,6E)-farnesyldiphosphate specific]</fullName>
        <ecNumber evidence="5">2.5.1.87</ecNumber>
    </recommendedName>
</protein>
<dbReference type="RefSeq" id="XP_035588901.1">
    <property type="nucleotide sequence ID" value="XM_035734309.2"/>
</dbReference>
<comment type="subcellular location">
    <subcellularLocation>
        <location evidence="2">Endoplasmic reticulum membrane</location>
    </subcellularLocation>
</comment>
<comment type="catalytic activity">
    <reaction evidence="12">
        <text>n isopentenyl diphosphate + (2E,6E)-farnesyl diphosphate = a di-trans,poly-cis-polyprenyl diphosphate + n diphosphate</text>
        <dbReference type="Rhea" id="RHEA:53008"/>
        <dbReference type="Rhea" id="RHEA-COMP:19494"/>
        <dbReference type="ChEBI" id="CHEBI:33019"/>
        <dbReference type="ChEBI" id="CHEBI:128769"/>
        <dbReference type="ChEBI" id="CHEBI:136960"/>
        <dbReference type="ChEBI" id="CHEBI:175763"/>
        <dbReference type="EC" id="2.5.1.87"/>
    </reaction>
</comment>
<evidence type="ECO:0000256" key="7">
    <source>
        <dbReference type="ARBA" id="ARBA00022692"/>
    </source>
</evidence>
<keyword evidence="14" id="KW-1185">Reference proteome</keyword>
<dbReference type="EMBL" id="AMPZ03000002">
    <property type="protein sequence ID" value="KAH9589768.1"/>
    <property type="molecule type" value="Genomic_DNA"/>
</dbReference>
<evidence type="ECO:0000256" key="9">
    <source>
        <dbReference type="ARBA" id="ARBA00022842"/>
    </source>
</evidence>
<gene>
    <name evidence="13" type="primary">NUS1_1</name>
    <name evidence="13" type="ORF">MS3_00002713</name>
</gene>
<keyword evidence="7" id="KW-0812">Transmembrane</keyword>
<evidence type="ECO:0000256" key="3">
    <source>
        <dbReference type="ARBA" id="ARBA00004922"/>
    </source>
</evidence>
<evidence type="ECO:0000256" key="6">
    <source>
        <dbReference type="ARBA" id="ARBA00022679"/>
    </source>
</evidence>
<evidence type="ECO:0000256" key="11">
    <source>
        <dbReference type="ARBA" id="ARBA00023136"/>
    </source>
</evidence>
<evidence type="ECO:0000313" key="13">
    <source>
        <dbReference type="EMBL" id="KAH9589768.1"/>
    </source>
</evidence>
<evidence type="ECO:0000256" key="12">
    <source>
        <dbReference type="ARBA" id="ARBA00047353"/>
    </source>
</evidence>
<dbReference type="InterPro" id="IPR036424">
    <property type="entry name" value="UPP_synth-like_sf"/>
</dbReference>
<keyword evidence="9" id="KW-0460">Magnesium</keyword>
<sequence length="244" mass="27741">MILALITFVYKLKIFVLKILQLLLLKSSLSAYFQSSWSDLEKNHTKLPKIPQHISFVIFEEIFSAQDIANLVIWCSAIGVSYLSLSDMKGNILHLRDSVEQFIKEKNYSVKKNKEAKSSVIYSPLSRVLSKITVNYLGCDDGFDQICQSARYLSTSASTLTDEKVNQTIAGLFTQCLTLFLELTKVPDVDLTIHCGFSSSFSGLLPWQSRFSEFIQCPSVRGLRLSDFHQIVCRFGMVKQRWGR</sequence>
<proteinExistence type="inferred from homology"/>
<dbReference type="Gene3D" id="3.40.1180.10">
    <property type="entry name" value="Decaprenyl diphosphate synthase-like"/>
    <property type="match status" value="1"/>
</dbReference>
<dbReference type="CTD" id="24597031"/>
<dbReference type="EC" id="2.5.1.87" evidence="5"/>
<name>A0A6A5DVD2_SCHHA</name>
<dbReference type="AlphaFoldDB" id="A0A6A5DVD2"/>
<keyword evidence="8" id="KW-0256">Endoplasmic reticulum</keyword>
<dbReference type="InterPro" id="IPR038887">
    <property type="entry name" value="Nus1/NgBR"/>
</dbReference>
<evidence type="ECO:0000256" key="10">
    <source>
        <dbReference type="ARBA" id="ARBA00022989"/>
    </source>
</evidence>
<reference evidence="13" key="4">
    <citation type="journal article" date="2022" name="PLoS Pathog.">
        <title>Chromosome-level genome of Schistosoma haematobium underpins genome-wide explorations of molecular variation.</title>
        <authorList>
            <person name="Stroehlein A.J."/>
            <person name="Korhonen P.K."/>
            <person name="Lee V.V."/>
            <person name="Ralph S.A."/>
            <person name="Mentink-Kane M."/>
            <person name="You H."/>
            <person name="McManus D.P."/>
            <person name="Tchuente L.T."/>
            <person name="Stothard J.R."/>
            <person name="Kaur P."/>
            <person name="Dudchenko O."/>
            <person name="Aiden E.L."/>
            <person name="Yang B."/>
            <person name="Yang H."/>
            <person name="Emery A.M."/>
            <person name="Webster B.L."/>
            <person name="Brindley P.J."/>
            <person name="Rollinson D."/>
            <person name="Chang B.C.H."/>
            <person name="Gasser R.B."/>
            <person name="Young N.D."/>
        </authorList>
    </citation>
    <scope>NUCLEOTIDE SEQUENCE</scope>
</reference>
<comment type="pathway">
    <text evidence="3">Protein modification; protein glycosylation.</text>
</comment>
<dbReference type="PANTHER" id="PTHR21528">
    <property type="entry name" value="DEHYDRODOLICHYL DIPHOSPHATE SYNTHASE COMPLEX SUBUNIT NUS1"/>
    <property type="match status" value="1"/>
</dbReference>
<dbReference type="GeneID" id="24597031"/>
<reference evidence="13" key="3">
    <citation type="submission" date="2021-06" db="EMBL/GenBank/DDBJ databases">
        <title>Chromosome-level genome assembly for S. haematobium.</title>
        <authorList>
            <person name="Stroehlein A.J."/>
        </authorList>
    </citation>
    <scope>NUCLEOTIDE SEQUENCE</scope>
</reference>
<dbReference type="GO" id="GO:0045547">
    <property type="term" value="F:ditrans,polycis-polyprenyl diphosphate synthase [(2E,6E)-farnesyl diphosphate specific] activity"/>
    <property type="evidence" value="ECO:0007669"/>
    <property type="project" value="UniProtKB-EC"/>
</dbReference>
<keyword evidence="10" id="KW-1133">Transmembrane helix</keyword>
<comment type="caution">
    <text evidence="13">The sequence shown here is derived from an EMBL/GenBank/DDBJ whole genome shotgun (WGS) entry which is preliminary data.</text>
</comment>
<dbReference type="GO" id="GO:0005789">
    <property type="term" value="C:endoplasmic reticulum membrane"/>
    <property type="evidence" value="ECO:0007669"/>
    <property type="project" value="UniProtKB-SubCell"/>
</dbReference>
<reference evidence="13" key="1">
    <citation type="journal article" date="2012" name="Nat. Genet.">
        <title>Whole-genome sequence of Schistosoma haematobium.</title>
        <authorList>
            <person name="Young N.D."/>
            <person name="Jex A.R."/>
            <person name="Li B."/>
            <person name="Liu S."/>
            <person name="Yang L."/>
            <person name="Xiong Z."/>
            <person name="Li Y."/>
            <person name="Cantacessi C."/>
            <person name="Hall R.S."/>
            <person name="Xu X."/>
            <person name="Chen F."/>
            <person name="Wu X."/>
            <person name="Zerlotini A."/>
            <person name="Oliveira G."/>
            <person name="Hofmann A."/>
            <person name="Zhang G."/>
            <person name="Fang X."/>
            <person name="Kang Y."/>
            <person name="Campbell B.E."/>
            <person name="Loukas A."/>
            <person name="Ranganathan S."/>
            <person name="Rollinson D."/>
            <person name="Rinaldi G."/>
            <person name="Brindley P.J."/>
            <person name="Yang H."/>
            <person name="Wang J."/>
            <person name="Wang J."/>
            <person name="Gasser R.B."/>
        </authorList>
    </citation>
    <scope>NUCLEOTIDE SEQUENCE</scope>
</reference>
<accession>A0A6A5DVD2</accession>
<dbReference type="KEGG" id="shx:MS3_00002713"/>
<dbReference type="Proteomes" id="UP000471633">
    <property type="component" value="Unassembled WGS sequence"/>
</dbReference>
<comment type="similarity">
    <text evidence="4">Belongs to the UPP synthase family.</text>
</comment>
<reference evidence="13" key="2">
    <citation type="journal article" date="2019" name="Gigascience">
        <title>High-quality Schistosoma haematobium genome achieved by single-molecule and long-range sequencing.</title>
        <authorList>
            <person name="Stroehlein A.J."/>
            <person name="Korhonen P.K."/>
            <person name="Chong T.M."/>
            <person name="Lim Y.L."/>
            <person name="Chan K.G."/>
            <person name="Webster B."/>
            <person name="Rollinson D."/>
            <person name="Brindley P.J."/>
            <person name="Gasser R.B."/>
            <person name="Young N.D."/>
        </authorList>
    </citation>
    <scope>NUCLEOTIDE SEQUENCE</scope>
</reference>
<evidence type="ECO:0000256" key="1">
    <source>
        <dbReference type="ARBA" id="ARBA00001946"/>
    </source>
</evidence>
<evidence type="ECO:0000256" key="5">
    <source>
        <dbReference type="ARBA" id="ARBA00012596"/>
    </source>
</evidence>
<evidence type="ECO:0000256" key="4">
    <source>
        <dbReference type="ARBA" id="ARBA00005432"/>
    </source>
</evidence>
<dbReference type="GO" id="GO:1904423">
    <property type="term" value="C:dehydrodolichyl diphosphate synthase complex"/>
    <property type="evidence" value="ECO:0007669"/>
    <property type="project" value="InterPro"/>
</dbReference>
<keyword evidence="6" id="KW-0808">Transferase</keyword>
<evidence type="ECO:0000256" key="8">
    <source>
        <dbReference type="ARBA" id="ARBA00022824"/>
    </source>
</evidence>
<evidence type="ECO:0000313" key="14">
    <source>
        <dbReference type="Proteomes" id="UP000471633"/>
    </source>
</evidence>
<keyword evidence="11" id="KW-0472">Membrane</keyword>
<dbReference type="PANTHER" id="PTHR21528:SF0">
    <property type="entry name" value="DEHYDRODOLICHYL DIPHOSPHATE SYNTHASE COMPLEX SUBUNIT NUS1"/>
    <property type="match status" value="1"/>
</dbReference>